<evidence type="ECO:0000256" key="1">
    <source>
        <dbReference type="ARBA" id="ARBA00023002"/>
    </source>
</evidence>
<comment type="caution">
    <text evidence="3">The sequence shown here is derived from an EMBL/GenBank/DDBJ whole genome shotgun (WGS) entry which is preliminary data.</text>
</comment>
<feature type="domain" description="Pyridoxamine 5'-phosphate oxidase N-terminal" evidence="2">
    <location>
        <begin position="6"/>
        <end position="135"/>
    </location>
</feature>
<sequence>MTRMTEPEWRAFLSHGTRTGKLATTRADGRPHVTPVWFVLDGGDVVLNTGASSVKGRNLARDPRAMLCVDDQQPPYSFVLVQGRAELSEDPAELRHWAGRIGARYMGEDRAEEFAARNGVPGELLVRLRIEKVDAQGAISA</sequence>
<dbReference type="SUPFAM" id="SSF50475">
    <property type="entry name" value="FMN-binding split barrel"/>
    <property type="match status" value="1"/>
</dbReference>
<proteinExistence type="predicted"/>
<accession>A0ABN1TJ08</accession>
<dbReference type="EMBL" id="BAAALD010000031">
    <property type="protein sequence ID" value="GAA1088322.1"/>
    <property type="molecule type" value="Genomic_DNA"/>
</dbReference>
<reference evidence="3 4" key="1">
    <citation type="journal article" date="2019" name="Int. J. Syst. Evol. Microbiol.">
        <title>The Global Catalogue of Microorganisms (GCM) 10K type strain sequencing project: providing services to taxonomists for standard genome sequencing and annotation.</title>
        <authorList>
            <consortium name="The Broad Institute Genomics Platform"/>
            <consortium name="The Broad Institute Genome Sequencing Center for Infectious Disease"/>
            <person name="Wu L."/>
            <person name="Ma J."/>
        </authorList>
    </citation>
    <scope>NUCLEOTIDE SEQUENCE [LARGE SCALE GENOMIC DNA]</scope>
    <source>
        <strain evidence="3 4">JCM 13002</strain>
    </source>
</reference>
<evidence type="ECO:0000313" key="4">
    <source>
        <dbReference type="Proteomes" id="UP001499987"/>
    </source>
</evidence>
<dbReference type="Proteomes" id="UP001499987">
    <property type="component" value="Unassembled WGS sequence"/>
</dbReference>
<dbReference type="Gene3D" id="2.30.110.10">
    <property type="entry name" value="Electron Transport, Fmn-binding Protein, Chain A"/>
    <property type="match status" value="1"/>
</dbReference>
<dbReference type="InterPro" id="IPR011576">
    <property type="entry name" value="Pyridox_Oxase_N"/>
</dbReference>
<dbReference type="InterPro" id="IPR012349">
    <property type="entry name" value="Split_barrel_FMN-bd"/>
</dbReference>
<keyword evidence="4" id="KW-1185">Reference proteome</keyword>
<dbReference type="PANTHER" id="PTHR35176">
    <property type="entry name" value="HEME OXYGENASE HI_0854-RELATED"/>
    <property type="match status" value="1"/>
</dbReference>
<dbReference type="RefSeq" id="WP_344624547.1">
    <property type="nucleotide sequence ID" value="NZ_BAAALD010000031.1"/>
</dbReference>
<keyword evidence="1" id="KW-0560">Oxidoreductase</keyword>
<evidence type="ECO:0000313" key="3">
    <source>
        <dbReference type="EMBL" id="GAA1088322.1"/>
    </source>
</evidence>
<organism evidence="3 4">
    <name type="scientific">Kitasatospora arboriphila</name>
    <dbReference type="NCBI Taxonomy" id="258052"/>
    <lineage>
        <taxon>Bacteria</taxon>
        <taxon>Bacillati</taxon>
        <taxon>Actinomycetota</taxon>
        <taxon>Actinomycetes</taxon>
        <taxon>Kitasatosporales</taxon>
        <taxon>Streptomycetaceae</taxon>
        <taxon>Kitasatospora</taxon>
    </lineage>
</organism>
<dbReference type="PANTHER" id="PTHR35176:SF1">
    <property type="entry name" value="F420H(2)-DEPENDENT BILIVERDIN REDUCTASE"/>
    <property type="match status" value="1"/>
</dbReference>
<name>A0ABN1TJ08_9ACTN</name>
<gene>
    <name evidence="3" type="ORF">GCM10009663_34930</name>
</gene>
<evidence type="ECO:0000259" key="2">
    <source>
        <dbReference type="Pfam" id="PF01243"/>
    </source>
</evidence>
<dbReference type="NCBIfam" id="TIGR03618">
    <property type="entry name" value="Rv1155_F420"/>
    <property type="match status" value="1"/>
</dbReference>
<dbReference type="InterPro" id="IPR052019">
    <property type="entry name" value="F420H2_bilvrd_red/Heme_oxyg"/>
</dbReference>
<protein>
    <submittedName>
        <fullName evidence="3">PPOX class F420-dependent oxidoreductase</fullName>
    </submittedName>
</protein>
<dbReference type="InterPro" id="IPR019920">
    <property type="entry name" value="F420-binding_dom_put"/>
</dbReference>
<dbReference type="Pfam" id="PF01243">
    <property type="entry name" value="PNPOx_N"/>
    <property type="match status" value="1"/>
</dbReference>